<dbReference type="SMART" id="SM00028">
    <property type="entry name" value="TPR"/>
    <property type="match status" value="2"/>
</dbReference>
<dbReference type="InterPro" id="IPR019734">
    <property type="entry name" value="TPR_rpt"/>
</dbReference>
<dbReference type="SUPFAM" id="SSF48452">
    <property type="entry name" value="TPR-like"/>
    <property type="match status" value="1"/>
</dbReference>
<sequence length="462" mass="53541">MRLYRLIIVLSFLFVSLNVSSQVNEDDINSLSIFSEYVKAKNYDAAYQPWMELRERNPKFNSAIFVYGERILKHMIKNSSGDQKVDYINDLLKLWDEKRNNFPNKTPLGDVMAKSAQLLYDYMGELNMSKSEVYNKFDNAFITDSKTFNNPKNLYTYFKLTVMLYDGQLKSAEELFTKYDEISEKVEREIKNYTNKVNKFVSEDMSESEVELSKKNASKVRSYNSFLKAYDQIAKGMEIDLGDRANCVNLIPLYEKSYEEKKNDGIWLGRALTRLSKKDCMDSELYVKILEQKNILDPNADVYYYLGIIKDKEGKSAEALEYYNQAIDLENDGYEKAKILFRIATKYKKDGLFSRARSYYVKALRFNPSMGKCYLAIADMYSKSAKNCGSDNFTQRAVYWLASKEALKAGRVDSKLKKAANQSSRNYLAKAPQKSEIFSSGREGEIIRVRCWIGRPVRVPKL</sequence>
<proteinExistence type="predicted"/>
<dbReference type="AlphaFoldDB" id="A0A381SSA0"/>
<protein>
    <submittedName>
        <fullName evidence="1">Uncharacterized protein</fullName>
    </submittedName>
</protein>
<evidence type="ECO:0000313" key="1">
    <source>
        <dbReference type="EMBL" id="SVA06890.1"/>
    </source>
</evidence>
<accession>A0A381SSA0</accession>
<dbReference type="EMBL" id="UINC01003503">
    <property type="protein sequence ID" value="SVA06890.1"/>
    <property type="molecule type" value="Genomic_DNA"/>
</dbReference>
<name>A0A381SSA0_9ZZZZ</name>
<organism evidence="1">
    <name type="scientific">marine metagenome</name>
    <dbReference type="NCBI Taxonomy" id="408172"/>
    <lineage>
        <taxon>unclassified sequences</taxon>
        <taxon>metagenomes</taxon>
        <taxon>ecological metagenomes</taxon>
    </lineage>
</organism>
<dbReference type="InterPro" id="IPR011990">
    <property type="entry name" value="TPR-like_helical_dom_sf"/>
</dbReference>
<gene>
    <name evidence="1" type="ORF">METZ01_LOCUS59744</name>
</gene>
<dbReference type="Gene3D" id="1.25.40.10">
    <property type="entry name" value="Tetratricopeptide repeat domain"/>
    <property type="match status" value="2"/>
</dbReference>
<dbReference type="PROSITE" id="PS50293">
    <property type="entry name" value="TPR_REGION"/>
    <property type="match status" value="1"/>
</dbReference>
<reference evidence="1" key="1">
    <citation type="submission" date="2018-05" db="EMBL/GenBank/DDBJ databases">
        <authorList>
            <person name="Lanie J.A."/>
            <person name="Ng W.-L."/>
            <person name="Kazmierczak K.M."/>
            <person name="Andrzejewski T.M."/>
            <person name="Davidsen T.M."/>
            <person name="Wayne K.J."/>
            <person name="Tettelin H."/>
            <person name="Glass J.I."/>
            <person name="Rusch D."/>
            <person name="Podicherti R."/>
            <person name="Tsui H.-C.T."/>
            <person name="Winkler M.E."/>
        </authorList>
    </citation>
    <scope>NUCLEOTIDE SEQUENCE</scope>
</reference>
<dbReference type="PROSITE" id="PS50005">
    <property type="entry name" value="TPR"/>
    <property type="match status" value="2"/>
</dbReference>